<protein>
    <submittedName>
        <fullName evidence="2">Uncharacterized protein</fullName>
    </submittedName>
</protein>
<dbReference type="AlphaFoldDB" id="A0A6J8D0M6"/>
<dbReference type="EMBL" id="CACVKT020006298">
    <property type="protein sequence ID" value="CAC5400720.1"/>
    <property type="molecule type" value="Genomic_DNA"/>
</dbReference>
<evidence type="ECO:0000313" key="2">
    <source>
        <dbReference type="EMBL" id="CAC5400720.1"/>
    </source>
</evidence>
<feature type="compositionally biased region" description="Pro residues" evidence="1">
    <location>
        <begin position="230"/>
        <end position="240"/>
    </location>
</feature>
<feature type="compositionally biased region" description="Polar residues" evidence="1">
    <location>
        <begin position="271"/>
        <end position="282"/>
    </location>
</feature>
<feature type="region of interest" description="Disordered" evidence="1">
    <location>
        <begin position="37"/>
        <end position="93"/>
    </location>
</feature>
<proteinExistence type="predicted"/>
<organism evidence="2 3">
    <name type="scientific">Mytilus coruscus</name>
    <name type="common">Sea mussel</name>
    <dbReference type="NCBI Taxonomy" id="42192"/>
    <lineage>
        <taxon>Eukaryota</taxon>
        <taxon>Metazoa</taxon>
        <taxon>Spiralia</taxon>
        <taxon>Lophotrochozoa</taxon>
        <taxon>Mollusca</taxon>
        <taxon>Bivalvia</taxon>
        <taxon>Autobranchia</taxon>
        <taxon>Pteriomorphia</taxon>
        <taxon>Mytilida</taxon>
        <taxon>Mytiloidea</taxon>
        <taxon>Mytilidae</taxon>
        <taxon>Mytilinae</taxon>
        <taxon>Mytilus</taxon>
    </lineage>
</organism>
<dbReference type="OrthoDB" id="10036512at2759"/>
<sequence length="535" mass="60039">MDYIRNWRRYHAEVDKLVQSSDEQDLQQLSPCFSVSEKENESFKGKDGRPESSGCNDSSISDNNTATSDFGNFSESETCSSIDDNSEYDSDRVEEQVPDVVADLAGWATQSKCTRSSLNELLEILRKQGLRLPKDSRTLLQTPRSINTIRKCDEDYLYLGLETGLLKIQKTIVKNLTSLPQQKFPMRRRIPSKEKGKEFPRKKTYPEFDTGDIAPTSEKQFGEVATPRSNPLPPLPPPPALKSSLGDSRTAFEETRNTSSSERSMSPPQTPRVSSGDKTSASLLFLLGKSKNRVSRSSPEPTPSTSNMYRGRRSSPEPTPSTSNMSKGRRSSPEPTPSRSNMSKGRRSSPEPTPSRSNMSEGRRSSPEPTPSSSNRINIVQPPRERDGDFLPRQSLIIKVGEVHGHRKVDQDQDLVAIGQDQDTLCQDQDAIDQDRNQEDRTLGHQTTDPDHQVQPPEGKPKVGMLTMRYRKSKRYIMQIGGKNWTDHLKKAMLSILQKISEVRSLSNPSYIKRSDCQDLGACDALLFLKVTRDK</sequence>
<feature type="region of interest" description="Disordered" evidence="1">
    <location>
        <begin position="441"/>
        <end position="462"/>
    </location>
</feature>
<feature type="compositionally biased region" description="Polar residues" evidence="1">
    <location>
        <begin position="53"/>
        <end position="83"/>
    </location>
</feature>
<dbReference type="Proteomes" id="UP000507470">
    <property type="component" value="Unassembled WGS sequence"/>
</dbReference>
<evidence type="ECO:0000313" key="3">
    <source>
        <dbReference type="Proteomes" id="UP000507470"/>
    </source>
</evidence>
<feature type="compositionally biased region" description="Basic and acidic residues" evidence="1">
    <location>
        <begin position="441"/>
        <end position="452"/>
    </location>
</feature>
<feature type="compositionally biased region" description="Low complexity" evidence="1">
    <location>
        <begin position="295"/>
        <end position="306"/>
    </location>
</feature>
<feature type="compositionally biased region" description="Basic and acidic residues" evidence="1">
    <location>
        <begin position="37"/>
        <end position="50"/>
    </location>
</feature>
<accession>A0A6J8D0M6</accession>
<reference evidence="2 3" key="1">
    <citation type="submission" date="2020-06" db="EMBL/GenBank/DDBJ databases">
        <authorList>
            <person name="Li R."/>
            <person name="Bekaert M."/>
        </authorList>
    </citation>
    <scope>NUCLEOTIDE SEQUENCE [LARGE SCALE GENOMIC DNA]</scope>
    <source>
        <strain evidence="3">wild</strain>
    </source>
</reference>
<feature type="compositionally biased region" description="Basic and acidic residues" evidence="1">
    <location>
        <begin position="191"/>
        <end position="206"/>
    </location>
</feature>
<gene>
    <name evidence="2" type="ORF">MCOR_34875</name>
</gene>
<feature type="region of interest" description="Disordered" evidence="1">
    <location>
        <begin position="185"/>
        <end position="391"/>
    </location>
</feature>
<evidence type="ECO:0000256" key="1">
    <source>
        <dbReference type="SAM" id="MobiDB-lite"/>
    </source>
</evidence>
<name>A0A6J8D0M6_MYTCO</name>
<keyword evidence="3" id="KW-1185">Reference proteome</keyword>
<feature type="compositionally biased region" description="Low complexity" evidence="1">
    <location>
        <begin position="257"/>
        <end position="266"/>
    </location>
</feature>